<evidence type="ECO:0000256" key="3">
    <source>
        <dbReference type="ARBA" id="ARBA00023163"/>
    </source>
</evidence>
<evidence type="ECO:0000313" key="5">
    <source>
        <dbReference type="EMBL" id="VVQ33918.1"/>
    </source>
</evidence>
<dbReference type="Pfam" id="PF12625">
    <property type="entry name" value="Arabinose_bd"/>
    <property type="match status" value="1"/>
</dbReference>
<gene>
    <name evidence="5" type="primary">virS_3</name>
    <name evidence="5" type="ORF">PS943_03547</name>
</gene>
<dbReference type="EMBL" id="CABVJH010000006">
    <property type="protein sequence ID" value="VVQ33918.1"/>
    <property type="molecule type" value="Genomic_DNA"/>
</dbReference>
<evidence type="ECO:0000256" key="2">
    <source>
        <dbReference type="ARBA" id="ARBA00023125"/>
    </source>
</evidence>
<organism evidence="5 6">
    <name type="scientific">Pseudomonas fluorescens</name>
    <dbReference type="NCBI Taxonomy" id="294"/>
    <lineage>
        <taxon>Bacteria</taxon>
        <taxon>Pseudomonadati</taxon>
        <taxon>Pseudomonadota</taxon>
        <taxon>Gammaproteobacteria</taxon>
        <taxon>Pseudomonadales</taxon>
        <taxon>Pseudomonadaceae</taxon>
        <taxon>Pseudomonas</taxon>
    </lineage>
</organism>
<keyword evidence="1" id="KW-0805">Transcription regulation</keyword>
<dbReference type="PANTHER" id="PTHR47894">
    <property type="entry name" value="HTH-TYPE TRANSCRIPTIONAL REGULATOR GADX"/>
    <property type="match status" value="1"/>
</dbReference>
<evidence type="ECO:0000256" key="1">
    <source>
        <dbReference type="ARBA" id="ARBA00023015"/>
    </source>
</evidence>
<feature type="domain" description="HTH araC/xylS-type" evidence="4">
    <location>
        <begin position="242"/>
        <end position="340"/>
    </location>
</feature>
<dbReference type="PROSITE" id="PS01124">
    <property type="entry name" value="HTH_ARAC_FAMILY_2"/>
    <property type="match status" value="1"/>
</dbReference>
<dbReference type="Gene3D" id="1.10.10.60">
    <property type="entry name" value="Homeodomain-like"/>
    <property type="match status" value="1"/>
</dbReference>
<dbReference type="RefSeq" id="WP_150657437.1">
    <property type="nucleotide sequence ID" value="NZ_CABVJH010000006.1"/>
</dbReference>
<dbReference type="GO" id="GO:0005829">
    <property type="term" value="C:cytosol"/>
    <property type="evidence" value="ECO:0007669"/>
    <property type="project" value="TreeGrafter"/>
</dbReference>
<evidence type="ECO:0000313" key="6">
    <source>
        <dbReference type="Proteomes" id="UP000325645"/>
    </source>
</evidence>
<sequence>MPSKKSSLRMGGSGEVSTSPFRSFPEVVEAIGGSSRSVFKDAGISLEQFANEDNHLAYMDVARLFNTAFEHTQCPHIGLLIGERFSLDNLGPVGQLMRLATSPGDALNDLVGHASLYDRGATPLLLPLAGEHSLLGYVIYRNDLPNQSLLVDTAVMVGLQMLRTLLGANWTPVRVQFSYRKPSDITPYVRKFRCNIQFNASISGLVINNQQLRQIQCTANPRLHHLLKLAISTATSHLTISEKIKSQTYALLLKGQANSKHIASQFSLNERTLRRRLDAEGSHLKELITDSRSNFARQLLKDTDLPISTISQTLQYQDPNAFSRAFKTWTNTSPQHWRDKLGIASIEG</sequence>
<keyword evidence="3" id="KW-0804">Transcription</keyword>
<proteinExistence type="predicted"/>
<reference evidence="5 6" key="1">
    <citation type="submission" date="2019-09" db="EMBL/GenBank/DDBJ databases">
        <authorList>
            <person name="Chandra G."/>
            <person name="Truman W A."/>
        </authorList>
    </citation>
    <scope>NUCLEOTIDE SEQUENCE [LARGE SCALE GENOMIC DNA]</scope>
    <source>
        <strain evidence="5">PS943</strain>
    </source>
</reference>
<dbReference type="GO" id="GO:0000976">
    <property type="term" value="F:transcription cis-regulatory region binding"/>
    <property type="evidence" value="ECO:0007669"/>
    <property type="project" value="TreeGrafter"/>
</dbReference>
<evidence type="ECO:0000259" key="4">
    <source>
        <dbReference type="PROSITE" id="PS01124"/>
    </source>
</evidence>
<accession>A0A5E7WFF6</accession>
<dbReference type="InterPro" id="IPR018060">
    <property type="entry name" value="HTH_AraC"/>
</dbReference>
<dbReference type="InterPro" id="IPR009057">
    <property type="entry name" value="Homeodomain-like_sf"/>
</dbReference>
<dbReference type="SMART" id="SM00342">
    <property type="entry name" value="HTH_ARAC"/>
    <property type="match status" value="1"/>
</dbReference>
<name>A0A5E7WFF6_PSEFL</name>
<dbReference type="InterPro" id="IPR032687">
    <property type="entry name" value="AraC-type_N"/>
</dbReference>
<dbReference type="SUPFAM" id="SSF46689">
    <property type="entry name" value="Homeodomain-like"/>
    <property type="match status" value="1"/>
</dbReference>
<dbReference type="GO" id="GO:0003700">
    <property type="term" value="F:DNA-binding transcription factor activity"/>
    <property type="evidence" value="ECO:0007669"/>
    <property type="project" value="InterPro"/>
</dbReference>
<dbReference type="PANTHER" id="PTHR47894:SF4">
    <property type="entry name" value="HTH-TYPE TRANSCRIPTIONAL REGULATOR GADX"/>
    <property type="match status" value="1"/>
</dbReference>
<dbReference type="Proteomes" id="UP000325645">
    <property type="component" value="Unassembled WGS sequence"/>
</dbReference>
<dbReference type="AlphaFoldDB" id="A0A5E7WFF6"/>
<keyword evidence="2" id="KW-0238">DNA-binding</keyword>
<protein>
    <submittedName>
        <fullName evidence="5">HTH-type transcriptional regulator VirS</fullName>
    </submittedName>
</protein>
<dbReference type="Pfam" id="PF12833">
    <property type="entry name" value="HTH_18"/>
    <property type="match status" value="1"/>
</dbReference>